<gene>
    <name evidence="2" type="ORF">JZ786_09770</name>
</gene>
<dbReference type="InterPro" id="IPR010982">
    <property type="entry name" value="Lambda_DNA-bd_dom_sf"/>
</dbReference>
<dbReference type="AlphaFoldDB" id="A0A9X7Z7K4"/>
<dbReference type="EMBL" id="CP071182">
    <property type="protein sequence ID" value="QSO49174.1"/>
    <property type="molecule type" value="Genomic_DNA"/>
</dbReference>
<dbReference type="SUPFAM" id="SSF47413">
    <property type="entry name" value="lambda repressor-like DNA-binding domains"/>
    <property type="match status" value="1"/>
</dbReference>
<keyword evidence="3" id="KW-1185">Reference proteome</keyword>
<dbReference type="KEGG" id="afx:JZ786_09770"/>
<dbReference type="Gene3D" id="1.10.260.40">
    <property type="entry name" value="lambda repressor-like DNA-binding domains"/>
    <property type="match status" value="1"/>
</dbReference>
<evidence type="ECO:0000313" key="2">
    <source>
        <dbReference type="EMBL" id="QSO49174.1"/>
    </source>
</evidence>
<protein>
    <submittedName>
        <fullName evidence="2">Helix-turn-helix transcriptional regulator</fullName>
    </submittedName>
</protein>
<evidence type="ECO:0000259" key="1">
    <source>
        <dbReference type="PROSITE" id="PS50943"/>
    </source>
</evidence>
<sequence length="68" mass="7945">MLVIKDDEMRELLIENGWSQRKLAREIGVDAAYVHRIFGHKRNPGSIFVSRVLARFPDAKFEDLFRVS</sequence>
<dbReference type="SMART" id="SM00530">
    <property type="entry name" value="HTH_XRE"/>
    <property type="match status" value="1"/>
</dbReference>
<accession>A0A9X7Z7K4</accession>
<proteinExistence type="predicted"/>
<evidence type="ECO:0000313" key="3">
    <source>
        <dbReference type="Proteomes" id="UP000663505"/>
    </source>
</evidence>
<dbReference type="Proteomes" id="UP000663505">
    <property type="component" value="Chromosome"/>
</dbReference>
<dbReference type="PROSITE" id="PS50943">
    <property type="entry name" value="HTH_CROC1"/>
    <property type="match status" value="1"/>
</dbReference>
<name>A0A9X7Z7K4_9BACL</name>
<dbReference type="Pfam" id="PF01381">
    <property type="entry name" value="HTH_3"/>
    <property type="match status" value="1"/>
</dbReference>
<dbReference type="GO" id="GO:0003677">
    <property type="term" value="F:DNA binding"/>
    <property type="evidence" value="ECO:0007669"/>
    <property type="project" value="InterPro"/>
</dbReference>
<feature type="domain" description="HTH cro/C1-type" evidence="1">
    <location>
        <begin position="9"/>
        <end position="64"/>
    </location>
</feature>
<reference evidence="2 3" key="1">
    <citation type="submission" date="2021-02" db="EMBL/GenBank/DDBJ databases">
        <title>Alicyclobacillus curvatus sp. nov. and Alicyclobacillus mengziensis sp. nov., two acidophilic bacteria isolated from acid mine drainage.</title>
        <authorList>
            <person name="Huang Y."/>
        </authorList>
    </citation>
    <scope>NUCLEOTIDE SEQUENCE [LARGE SCALE GENOMIC DNA]</scope>
    <source>
        <strain evidence="2 3">S30H14</strain>
    </source>
</reference>
<organism evidence="2 3">
    <name type="scientific">Alicyclobacillus mengziensis</name>
    <dbReference type="NCBI Taxonomy" id="2931921"/>
    <lineage>
        <taxon>Bacteria</taxon>
        <taxon>Bacillati</taxon>
        <taxon>Bacillota</taxon>
        <taxon>Bacilli</taxon>
        <taxon>Bacillales</taxon>
        <taxon>Alicyclobacillaceae</taxon>
        <taxon>Alicyclobacillus</taxon>
    </lineage>
</organism>
<dbReference type="RefSeq" id="WP_206658487.1">
    <property type="nucleotide sequence ID" value="NZ_CP071182.1"/>
</dbReference>
<dbReference type="InterPro" id="IPR001387">
    <property type="entry name" value="Cro/C1-type_HTH"/>
</dbReference>
<dbReference type="CDD" id="cd00093">
    <property type="entry name" value="HTH_XRE"/>
    <property type="match status" value="1"/>
</dbReference>